<evidence type="ECO:0000313" key="2">
    <source>
        <dbReference type="EMBL" id="EKN42889.1"/>
    </source>
</evidence>
<dbReference type="PANTHER" id="PTHR42951:SF14">
    <property type="entry name" value="METALLO-BETA-LACTAMASE SUPERFAMILY PROTEIN"/>
    <property type="match status" value="1"/>
</dbReference>
<sequence>KMHLIIYILKIIYLITIIYQGSDFMELTKIKGNSYYINFPTNIGVYIFKNKNCLLIDTGKNKYDGKKIEEVLLENGLHPKYIVNTHSHLDHCGGNLLFKENYPGCLTYTSFKEKLFMENPELNAAMLFSASPIKLIYKSNKSINVDYILDYGTNKINDEKFEVISLKGHSPEQIGFITPEKVCFLGDSIFSDETIKKYSLPYYYDLEESIKSLEIIKNIEADYFVISHCDRVLEKDEIINLVDKNMKNIEKHVNIILELLDQPLTKEDILENLAILEDLKLNFNQYHLYIGAVSAFITYLFHKNLIDYSIEDGKLYYFKKL</sequence>
<dbReference type="InterPro" id="IPR001279">
    <property type="entry name" value="Metallo-B-lactamas"/>
</dbReference>
<dbReference type="AlphaFoldDB" id="M1ZYT8"/>
<dbReference type="Proteomes" id="UP000011944">
    <property type="component" value="Unassembled WGS sequence"/>
</dbReference>
<proteinExistence type="predicted"/>
<dbReference type="Gene3D" id="3.60.15.10">
    <property type="entry name" value="Ribonuclease Z/Hydroxyacylglutathione hydrolase-like"/>
    <property type="match status" value="1"/>
</dbReference>
<feature type="non-terminal residue" evidence="2">
    <location>
        <position position="1"/>
    </location>
</feature>
<dbReference type="Pfam" id="PF00753">
    <property type="entry name" value="Lactamase_B"/>
    <property type="match status" value="1"/>
</dbReference>
<protein>
    <submittedName>
        <fullName evidence="2">Metallo-beta-lactamase</fullName>
    </submittedName>
</protein>
<dbReference type="InterPro" id="IPR036866">
    <property type="entry name" value="RibonucZ/Hydroxyglut_hydro"/>
</dbReference>
<accession>M1ZYT8</accession>
<dbReference type="PATRIC" id="fig|1232189.3.peg.663"/>
<name>M1ZYT8_CLOBO</name>
<feature type="domain" description="Metallo-beta-lactamase" evidence="1">
    <location>
        <begin position="40"/>
        <end position="228"/>
    </location>
</feature>
<gene>
    <name evidence="2" type="ORF">CFSAN001627_03950</name>
</gene>
<evidence type="ECO:0000259" key="1">
    <source>
        <dbReference type="SMART" id="SM00849"/>
    </source>
</evidence>
<dbReference type="SUPFAM" id="SSF56281">
    <property type="entry name" value="Metallo-hydrolase/oxidoreductase"/>
    <property type="match status" value="1"/>
</dbReference>
<evidence type="ECO:0000313" key="3">
    <source>
        <dbReference type="Proteomes" id="UP000011944"/>
    </source>
</evidence>
<reference evidence="2 3" key="2">
    <citation type="submission" date="2013-03" db="EMBL/GenBank/DDBJ databases">
        <title>Diversity in Clostridium botulinum.</title>
        <authorList>
            <person name="Timme R.E."/>
            <person name="Allard M."/>
            <person name="Luo Y."/>
            <person name="Strain E."/>
            <person name="Gonzalez-Escalona N."/>
            <person name="Brown E."/>
        </authorList>
    </citation>
    <scope>NUCLEOTIDE SEQUENCE [LARGE SCALE GENOMIC DNA]</scope>
    <source>
        <strain evidence="2 3">CFSAN001627</strain>
    </source>
</reference>
<dbReference type="FunFam" id="3.60.15.10:FF:000130">
    <property type="entry name" value="Metallo-beta-lactamase superfamily protein"/>
    <property type="match status" value="1"/>
</dbReference>
<dbReference type="CDD" id="cd07743">
    <property type="entry name" value="metallo-hydrolase-like_MBL-fold"/>
    <property type="match status" value="1"/>
</dbReference>
<comment type="caution">
    <text evidence="2">The sequence shown here is derived from an EMBL/GenBank/DDBJ whole genome shotgun (WGS) entry which is preliminary data.</text>
</comment>
<dbReference type="EMBL" id="AMXI01000208">
    <property type="protein sequence ID" value="EKN42889.1"/>
    <property type="molecule type" value="Genomic_DNA"/>
</dbReference>
<dbReference type="PANTHER" id="PTHR42951">
    <property type="entry name" value="METALLO-BETA-LACTAMASE DOMAIN-CONTAINING"/>
    <property type="match status" value="1"/>
</dbReference>
<reference evidence="2 3" key="1">
    <citation type="submission" date="2012-10" db="EMBL/GenBank/DDBJ databases">
        <authorList>
            <person name="Strain E.A."/>
            <person name="Brown E."/>
            <person name="Allard M.W."/>
            <person name="Gonzalez-Escalona N."/>
            <person name="Timme R."/>
        </authorList>
    </citation>
    <scope>NUCLEOTIDE SEQUENCE [LARGE SCALE GENOMIC DNA]</scope>
    <source>
        <strain evidence="2 3">CFSAN001627</strain>
    </source>
</reference>
<dbReference type="SMART" id="SM00849">
    <property type="entry name" value="Lactamase_B"/>
    <property type="match status" value="1"/>
</dbReference>
<dbReference type="InterPro" id="IPR050855">
    <property type="entry name" value="NDM-1-like"/>
</dbReference>
<organism evidence="2 3">
    <name type="scientific">Clostridium botulinum CFSAN001627</name>
    <dbReference type="NCBI Taxonomy" id="1232189"/>
    <lineage>
        <taxon>Bacteria</taxon>
        <taxon>Bacillati</taxon>
        <taxon>Bacillota</taxon>
        <taxon>Clostridia</taxon>
        <taxon>Eubacteriales</taxon>
        <taxon>Clostridiaceae</taxon>
        <taxon>Clostridium</taxon>
    </lineage>
</organism>